<dbReference type="Gene3D" id="1.10.510.10">
    <property type="entry name" value="Transferase(Phosphotransferase) domain 1"/>
    <property type="match status" value="1"/>
</dbReference>
<keyword evidence="1" id="KW-0547">Nucleotide-binding</keyword>
<dbReference type="InterPro" id="IPR036537">
    <property type="entry name" value="Adaptor_Cbl_N_dom_sf"/>
</dbReference>
<dbReference type="EMBL" id="CADEAL010004440">
    <property type="protein sequence ID" value="CAB1459636.1"/>
    <property type="molecule type" value="Genomic_DNA"/>
</dbReference>
<dbReference type="Proteomes" id="UP001153269">
    <property type="component" value="Unassembled WGS sequence"/>
</dbReference>
<evidence type="ECO:0000259" key="4">
    <source>
        <dbReference type="PROSITE" id="PS50011"/>
    </source>
</evidence>
<feature type="domain" description="Protein kinase" evidence="4">
    <location>
        <begin position="249"/>
        <end position="516"/>
    </location>
</feature>
<dbReference type="GO" id="GO:0004672">
    <property type="term" value="F:protein kinase activity"/>
    <property type="evidence" value="ECO:0007669"/>
    <property type="project" value="InterPro"/>
</dbReference>
<dbReference type="Gene3D" id="3.30.200.20">
    <property type="entry name" value="Phosphorylase Kinase, domain 1"/>
    <property type="match status" value="1"/>
</dbReference>
<dbReference type="InterPro" id="IPR011009">
    <property type="entry name" value="Kinase-like_dom_sf"/>
</dbReference>
<feature type="region of interest" description="Disordered" evidence="3">
    <location>
        <begin position="1"/>
        <end position="29"/>
    </location>
</feature>
<dbReference type="InterPro" id="IPR059179">
    <property type="entry name" value="MLKL-like_MCAfunc"/>
</dbReference>
<dbReference type="GO" id="GO:0005524">
    <property type="term" value="F:ATP binding"/>
    <property type="evidence" value="ECO:0007669"/>
    <property type="project" value="UniProtKB-KW"/>
</dbReference>
<proteinExistence type="predicted"/>
<dbReference type="GO" id="GO:0007166">
    <property type="term" value="P:cell surface receptor signaling pathway"/>
    <property type="evidence" value="ECO:0007669"/>
    <property type="project" value="InterPro"/>
</dbReference>
<evidence type="ECO:0000256" key="1">
    <source>
        <dbReference type="ARBA" id="ARBA00022741"/>
    </source>
</evidence>
<dbReference type="PANTHER" id="PTHR44329:SF298">
    <property type="entry name" value="MIXED LINEAGE KINASE DOMAIN-LIKE PROTEIN"/>
    <property type="match status" value="1"/>
</dbReference>
<dbReference type="Pfam" id="PF07714">
    <property type="entry name" value="PK_Tyr_Ser-Thr"/>
    <property type="match status" value="1"/>
</dbReference>
<dbReference type="GO" id="GO:0097527">
    <property type="term" value="P:necroptotic signaling pathway"/>
    <property type="evidence" value="ECO:0007669"/>
    <property type="project" value="TreeGrafter"/>
</dbReference>
<evidence type="ECO:0000256" key="3">
    <source>
        <dbReference type="SAM" id="MobiDB-lite"/>
    </source>
</evidence>
<keyword evidence="2" id="KW-0067">ATP-binding</keyword>
<dbReference type="PANTHER" id="PTHR44329">
    <property type="entry name" value="SERINE/THREONINE-PROTEIN KINASE TNNI3K-RELATED"/>
    <property type="match status" value="1"/>
</dbReference>
<protein>
    <recommendedName>
        <fullName evidence="4">Protein kinase domain-containing protein</fullName>
    </recommendedName>
</protein>
<dbReference type="InterPro" id="IPR051681">
    <property type="entry name" value="Ser/Thr_Kinases-Pseudokinases"/>
</dbReference>
<dbReference type="Gene3D" id="1.20.930.20">
    <property type="entry name" value="Adaptor protein Cbl, N-terminal domain"/>
    <property type="match status" value="1"/>
</dbReference>
<dbReference type="InterPro" id="IPR000719">
    <property type="entry name" value="Prot_kinase_dom"/>
</dbReference>
<dbReference type="InterPro" id="IPR054000">
    <property type="entry name" value="MLKL_N"/>
</dbReference>
<dbReference type="CDD" id="cd21037">
    <property type="entry name" value="MLKL_NTD"/>
    <property type="match status" value="1"/>
</dbReference>
<keyword evidence="6" id="KW-1185">Reference proteome</keyword>
<organism evidence="5 6">
    <name type="scientific">Pleuronectes platessa</name>
    <name type="common">European plaice</name>
    <dbReference type="NCBI Taxonomy" id="8262"/>
    <lineage>
        <taxon>Eukaryota</taxon>
        <taxon>Metazoa</taxon>
        <taxon>Chordata</taxon>
        <taxon>Craniata</taxon>
        <taxon>Vertebrata</taxon>
        <taxon>Euteleostomi</taxon>
        <taxon>Actinopterygii</taxon>
        <taxon>Neopterygii</taxon>
        <taxon>Teleostei</taxon>
        <taxon>Neoteleostei</taxon>
        <taxon>Acanthomorphata</taxon>
        <taxon>Carangaria</taxon>
        <taxon>Pleuronectiformes</taxon>
        <taxon>Pleuronectoidei</taxon>
        <taxon>Pleuronectidae</taxon>
        <taxon>Pleuronectes</taxon>
    </lineage>
</organism>
<evidence type="ECO:0000256" key="2">
    <source>
        <dbReference type="ARBA" id="ARBA00022840"/>
    </source>
</evidence>
<dbReference type="SUPFAM" id="SSF56112">
    <property type="entry name" value="Protein kinase-like (PK-like)"/>
    <property type="match status" value="1"/>
</dbReference>
<dbReference type="AlphaFoldDB" id="A0A9N7VWN8"/>
<evidence type="ECO:0000313" key="6">
    <source>
        <dbReference type="Proteomes" id="UP001153269"/>
    </source>
</evidence>
<gene>
    <name evidence="5" type="ORF">PLEPLA_LOCUS47473</name>
</gene>
<dbReference type="InterPro" id="IPR001245">
    <property type="entry name" value="Ser-Thr/Tyr_kinase_cat_dom"/>
</dbReference>
<name>A0A9N7VWN8_PLEPL</name>
<comment type="caution">
    <text evidence="5">The sequence shown here is derived from an EMBL/GenBank/DDBJ whole genome shotgun (WGS) entry which is preliminary data.</text>
</comment>
<reference evidence="5" key="1">
    <citation type="submission" date="2020-03" db="EMBL/GenBank/DDBJ databases">
        <authorList>
            <person name="Weist P."/>
        </authorList>
    </citation>
    <scope>NUCLEOTIDE SEQUENCE</scope>
</reference>
<sequence>MRQKSRGRGSFEQQREDSKSAETVSFSPSTQTKDTLCELRQAASTDFPSQLVMEFIEHILSIASAIHTLVENVKANKKRSRRVNARVTALVELVASIKKRDTVQASADVGKALEELYITLQSAQKLIEKYTSANLLERILKSSSHGDEFNSVNERLNDAFQRLSVALQLEHGDALYRVFEQTSRVEADEMDGKEDDAELKELLRDHMKSQEDKMEALRKDVGKIVELLDKPSMTNVDIRMIKPAELEYELPKKPLMVTSTSELYKGKYNGFTVAIKRYTEPVKASPSQVRSVFNKEVETMRRFESPNILRMFGICVQDEEGPNTQFLIIMEYCEKGSLREVLDSVSKLSWTKKVRMCLDAAQGIYRLHQTEEKSKVHGCINSSKFLVAEGYRVKLAGFELAQTETSLRKQTKPNKSEIGSLCYSSPQTLKNINHYNKECEMYSFGIVLWEIATRKRPFHGFSDAVIYQKVYEEKFKEPLPDDCPWQLADLINACRDYDSFQRPSAGVMLDKLRSLLTQMEAE</sequence>
<accession>A0A9N7VWN8</accession>
<dbReference type="Pfam" id="PF22215">
    <property type="entry name" value="MLKL_N"/>
    <property type="match status" value="1"/>
</dbReference>
<evidence type="ECO:0000313" key="5">
    <source>
        <dbReference type="EMBL" id="CAB1459636.1"/>
    </source>
</evidence>
<dbReference type="PROSITE" id="PS50011">
    <property type="entry name" value="PROTEIN_KINASE_DOM"/>
    <property type="match status" value="1"/>
</dbReference>